<evidence type="ECO:0000256" key="1">
    <source>
        <dbReference type="SAM" id="MobiDB-lite"/>
    </source>
</evidence>
<feature type="region of interest" description="Disordered" evidence="1">
    <location>
        <begin position="67"/>
        <end position="100"/>
    </location>
</feature>
<dbReference type="EMBL" id="BPLR01002698">
    <property type="protein sequence ID" value="GIX76868.1"/>
    <property type="molecule type" value="Genomic_DNA"/>
</dbReference>
<proteinExistence type="predicted"/>
<accession>A0AAV4MX57</accession>
<dbReference type="Proteomes" id="UP001054945">
    <property type="component" value="Unassembled WGS sequence"/>
</dbReference>
<protein>
    <submittedName>
        <fullName evidence="2">Uncharacterized protein</fullName>
    </submittedName>
</protein>
<sequence length="100" mass="11058">MFAESTRLSNGPTNICRCLSLHSKIPQKNQRVLSIFISSVDLSRKKRINKPSIASALSRTHFTSLSTRGNKQFSTSSESKLVQSARTLPSPSSFPPIRLP</sequence>
<gene>
    <name evidence="2" type="ORF">CEXT_238221</name>
</gene>
<feature type="compositionally biased region" description="Polar residues" evidence="1">
    <location>
        <begin position="67"/>
        <end position="91"/>
    </location>
</feature>
<evidence type="ECO:0000313" key="3">
    <source>
        <dbReference type="Proteomes" id="UP001054945"/>
    </source>
</evidence>
<evidence type="ECO:0000313" key="2">
    <source>
        <dbReference type="EMBL" id="GIX76868.1"/>
    </source>
</evidence>
<reference evidence="2 3" key="1">
    <citation type="submission" date="2021-06" db="EMBL/GenBank/DDBJ databases">
        <title>Caerostris extrusa draft genome.</title>
        <authorList>
            <person name="Kono N."/>
            <person name="Arakawa K."/>
        </authorList>
    </citation>
    <scope>NUCLEOTIDE SEQUENCE [LARGE SCALE GENOMIC DNA]</scope>
</reference>
<organism evidence="2 3">
    <name type="scientific">Caerostris extrusa</name>
    <name type="common">Bark spider</name>
    <name type="synonym">Caerostris bankana</name>
    <dbReference type="NCBI Taxonomy" id="172846"/>
    <lineage>
        <taxon>Eukaryota</taxon>
        <taxon>Metazoa</taxon>
        <taxon>Ecdysozoa</taxon>
        <taxon>Arthropoda</taxon>
        <taxon>Chelicerata</taxon>
        <taxon>Arachnida</taxon>
        <taxon>Araneae</taxon>
        <taxon>Araneomorphae</taxon>
        <taxon>Entelegynae</taxon>
        <taxon>Araneoidea</taxon>
        <taxon>Araneidae</taxon>
        <taxon>Caerostris</taxon>
    </lineage>
</organism>
<comment type="caution">
    <text evidence="2">The sequence shown here is derived from an EMBL/GenBank/DDBJ whole genome shotgun (WGS) entry which is preliminary data.</text>
</comment>
<dbReference type="AlphaFoldDB" id="A0AAV4MX57"/>
<name>A0AAV4MX57_CAEEX</name>
<keyword evidence="3" id="KW-1185">Reference proteome</keyword>